<reference evidence="2 3" key="1">
    <citation type="journal article" date="2021" name="MBio">
        <title>Poor Competitiveness of Bradyrhizobium in Pigeon Pea Root Colonization in Indian Soils.</title>
        <authorList>
            <person name="Chalasani D."/>
            <person name="Basu A."/>
            <person name="Pullabhotla S.V.S.R.N."/>
            <person name="Jorrin B."/>
            <person name="Neal A.L."/>
            <person name="Poole P.S."/>
            <person name="Podile A.R."/>
            <person name="Tkacz A."/>
        </authorList>
    </citation>
    <scope>NUCLEOTIDE SEQUENCE [LARGE SCALE GENOMIC DNA]</scope>
    <source>
        <strain evidence="2 3">HU14</strain>
    </source>
</reference>
<evidence type="ECO:0000256" key="1">
    <source>
        <dbReference type="SAM" id="MobiDB-lite"/>
    </source>
</evidence>
<dbReference type="EMBL" id="JAEUAW010000008">
    <property type="protein sequence ID" value="MBW9094329.1"/>
    <property type="molecule type" value="Genomic_DNA"/>
</dbReference>
<evidence type="ECO:0008006" key="4">
    <source>
        <dbReference type="Google" id="ProtNLM"/>
    </source>
</evidence>
<name>A0ABS7HQM8_9MICO</name>
<keyword evidence="3" id="KW-1185">Reference proteome</keyword>
<organism evidence="2 3">
    <name type="scientific">Microbacterium jejuense</name>
    <dbReference type="NCBI Taxonomy" id="1263637"/>
    <lineage>
        <taxon>Bacteria</taxon>
        <taxon>Bacillati</taxon>
        <taxon>Actinomycetota</taxon>
        <taxon>Actinomycetes</taxon>
        <taxon>Micrococcales</taxon>
        <taxon>Microbacteriaceae</taxon>
        <taxon>Microbacterium</taxon>
    </lineage>
</organism>
<feature type="compositionally biased region" description="Low complexity" evidence="1">
    <location>
        <begin position="259"/>
        <end position="278"/>
    </location>
</feature>
<gene>
    <name evidence="2" type="ORF">JNB62_11600</name>
</gene>
<evidence type="ECO:0000313" key="3">
    <source>
        <dbReference type="Proteomes" id="UP001196843"/>
    </source>
</evidence>
<dbReference type="RefSeq" id="WP_220301045.1">
    <property type="nucleotide sequence ID" value="NZ_JAEUAW010000008.1"/>
</dbReference>
<proteinExistence type="predicted"/>
<feature type="region of interest" description="Disordered" evidence="1">
    <location>
        <begin position="248"/>
        <end position="290"/>
    </location>
</feature>
<accession>A0ABS7HQM8</accession>
<protein>
    <recommendedName>
        <fullName evidence="4">Restriction endonuclease</fullName>
    </recommendedName>
</protein>
<comment type="caution">
    <text evidence="2">The sequence shown here is derived from an EMBL/GenBank/DDBJ whole genome shotgun (WGS) entry which is preliminary data.</text>
</comment>
<sequence>MPTRKPSIAEQGWQLFDRIVERATVAGHTSPWTVADGDVVYRPDFETLRLLLGVPLHLNANSQSGVPALALDVWIAYELRRAGFDPDAAWPRESDPRIMPAALAALLEATPVRGGERALLEERIRISGSKSGLVGGKAKILGKNYQKQVDVVLSDWRTGPEMLISTKRMDSSFGKNAANRVEESYGDAKNLRLRHPLASLGFVFGLRTTIYEKEAAKAAWLIDLLGKLGQEDDAYHAVALVLMEYAQDPPADGDDVNEPETGPETAPEPAADAPLETAGDPDQLFALDDPGPAAGVDTALAAAAARAAAQAELDAAIALLPPVSVVLDERVPDELHPARFLRAMVERTLAITPVDHHPEARARRDAAVRAARQAAAAG</sequence>
<evidence type="ECO:0000313" key="2">
    <source>
        <dbReference type="EMBL" id="MBW9094329.1"/>
    </source>
</evidence>
<dbReference type="Proteomes" id="UP001196843">
    <property type="component" value="Unassembled WGS sequence"/>
</dbReference>